<comment type="caution">
    <text evidence="1">The sequence shown here is derived from an EMBL/GenBank/DDBJ whole genome shotgun (WGS) entry which is preliminary data.</text>
</comment>
<protein>
    <submittedName>
        <fullName evidence="1">Type VII secretion effector (TIGR04197 family)</fullName>
    </submittedName>
</protein>
<dbReference type="NCBIfam" id="TIGR04197">
    <property type="entry name" value="T7SS_SACOL2603"/>
    <property type="match status" value="1"/>
</dbReference>
<evidence type="ECO:0000313" key="1">
    <source>
        <dbReference type="EMBL" id="MBB6513011.1"/>
    </source>
</evidence>
<proteinExistence type="predicted"/>
<keyword evidence="2" id="KW-1185">Reference proteome</keyword>
<dbReference type="Proteomes" id="UP000572212">
    <property type="component" value="Unassembled WGS sequence"/>
</dbReference>
<dbReference type="AlphaFoldDB" id="A0A841RJY5"/>
<evidence type="ECO:0000313" key="2">
    <source>
        <dbReference type="Proteomes" id="UP000572212"/>
    </source>
</evidence>
<dbReference type="InterPro" id="IPR021477">
    <property type="entry name" value="TVIIS_effector_SACOL2603_fam"/>
</dbReference>
<name>A0A841RJY5_9BACI</name>
<dbReference type="EMBL" id="JACHON010000007">
    <property type="protein sequence ID" value="MBB6513011.1"/>
    <property type="molecule type" value="Genomic_DNA"/>
</dbReference>
<organism evidence="1 2">
    <name type="scientific">Gracilibacillus halotolerans</name>
    <dbReference type="NCBI Taxonomy" id="74386"/>
    <lineage>
        <taxon>Bacteria</taxon>
        <taxon>Bacillati</taxon>
        <taxon>Bacillota</taxon>
        <taxon>Bacilli</taxon>
        <taxon>Bacillales</taxon>
        <taxon>Bacillaceae</taxon>
        <taxon>Gracilibacillus</taxon>
    </lineage>
</organism>
<gene>
    <name evidence="1" type="ORF">GGQ92_001801</name>
</gene>
<sequence>MILFNFDSAEKIATTMKNASNTINDATQTIINKDNQTTLQVNHKAQEVNEEAKQLAEMFNQSFLTTLQNIQSVAEEFERTDEDISNQINGSPIMDGVRDWKTYQNAKKG</sequence>
<dbReference type="RefSeq" id="WP_246384317.1">
    <property type="nucleotide sequence ID" value="NZ_BAAACU010000053.1"/>
</dbReference>
<reference evidence="1 2" key="1">
    <citation type="submission" date="2020-08" db="EMBL/GenBank/DDBJ databases">
        <title>Genomic Encyclopedia of Type Strains, Phase IV (KMG-IV): sequencing the most valuable type-strain genomes for metagenomic binning, comparative biology and taxonomic classification.</title>
        <authorList>
            <person name="Goeker M."/>
        </authorList>
    </citation>
    <scope>NUCLEOTIDE SEQUENCE [LARGE SCALE GENOMIC DNA]</scope>
    <source>
        <strain evidence="1 2">DSM 11805</strain>
    </source>
</reference>
<accession>A0A841RJY5</accession>